<sequence length="126" mass="13460">MNNTFTARANRDEGWWTVTVDEVPGLFTQTRRLDQIPGMVRDALALFPDVTGDAGAAEVTVVPEGPAADAAQEAAELKDRAREAQSQATASMQAVARALSADGLTFRDIGNLLGVSYQQAQKLAVR</sequence>
<dbReference type="Proteomes" id="UP000261739">
    <property type="component" value="Unassembled WGS sequence"/>
</dbReference>
<evidence type="ECO:0000256" key="1">
    <source>
        <dbReference type="SAM" id="Coils"/>
    </source>
</evidence>
<organism evidence="2 3">
    <name type="scientific">Corynebacterium nuruki</name>
    <dbReference type="NCBI Taxonomy" id="1032851"/>
    <lineage>
        <taxon>Bacteria</taxon>
        <taxon>Bacillati</taxon>
        <taxon>Actinomycetota</taxon>
        <taxon>Actinomycetes</taxon>
        <taxon>Mycobacteriales</taxon>
        <taxon>Corynebacteriaceae</taxon>
        <taxon>Corynebacterium</taxon>
    </lineage>
</organism>
<dbReference type="EMBL" id="DQID01000326">
    <property type="protein sequence ID" value="HCT15644.1"/>
    <property type="molecule type" value="Genomic_DNA"/>
</dbReference>
<dbReference type="AlphaFoldDB" id="A0A3D4T278"/>
<accession>A0A3D4T278</accession>
<evidence type="ECO:0000313" key="2">
    <source>
        <dbReference type="EMBL" id="HCT15644.1"/>
    </source>
</evidence>
<dbReference type="InterPro" id="IPR035069">
    <property type="entry name" value="TTHA1013/TTHA0281-like"/>
</dbReference>
<reference evidence="2 3" key="1">
    <citation type="journal article" date="2018" name="Nat. Biotechnol.">
        <title>A standardized bacterial taxonomy based on genome phylogeny substantially revises the tree of life.</title>
        <authorList>
            <person name="Parks D.H."/>
            <person name="Chuvochina M."/>
            <person name="Waite D.W."/>
            <person name="Rinke C."/>
            <person name="Skarshewski A."/>
            <person name="Chaumeil P.A."/>
            <person name="Hugenholtz P."/>
        </authorList>
    </citation>
    <scope>NUCLEOTIDE SEQUENCE [LARGE SCALE GENOMIC DNA]</scope>
    <source>
        <strain evidence="2">UBA11247</strain>
    </source>
</reference>
<protein>
    <submittedName>
        <fullName evidence="2">Transcriptional regulator</fullName>
    </submittedName>
</protein>
<dbReference type="RefSeq" id="WP_414120961.1">
    <property type="nucleotide sequence ID" value="NZ_JBLBWV010000009.1"/>
</dbReference>
<name>A0A3D4T278_9CORY</name>
<evidence type="ECO:0000313" key="3">
    <source>
        <dbReference type="Proteomes" id="UP000261739"/>
    </source>
</evidence>
<proteinExistence type="predicted"/>
<gene>
    <name evidence="2" type="ORF">DIW82_12900</name>
</gene>
<dbReference type="SUPFAM" id="SSF143100">
    <property type="entry name" value="TTHA1013/TTHA0281-like"/>
    <property type="match status" value="1"/>
</dbReference>
<dbReference type="STRING" id="863239.GCA_000213935_01069"/>
<keyword evidence="1" id="KW-0175">Coiled coil</keyword>
<comment type="caution">
    <text evidence="2">The sequence shown here is derived from an EMBL/GenBank/DDBJ whole genome shotgun (WGS) entry which is preliminary data.</text>
</comment>
<feature type="coiled-coil region" evidence="1">
    <location>
        <begin position="67"/>
        <end position="94"/>
    </location>
</feature>